<dbReference type="InterPro" id="IPR055510">
    <property type="entry name" value="DUF7083"/>
</dbReference>
<keyword evidence="4" id="KW-1185">Reference proteome</keyword>
<reference evidence="3 4" key="1">
    <citation type="submission" date="2023-08" db="EMBL/GenBank/DDBJ databases">
        <title>A Necator americanus chromosomal reference genome.</title>
        <authorList>
            <person name="Ilik V."/>
            <person name="Petrzelkova K.J."/>
            <person name="Pardy F."/>
            <person name="Fuh T."/>
            <person name="Niatou-Singa F.S."/>
            <person name="Gouil Q."/>
            <person name="Baker L."/>
            <person name="Ritchie M.E."/>
            <person name="Jex A.R."/>
            <person name="Gazzola D."/>
            <person name="Li H."/>
            <person name="Toshio Fujiwara R."/>
            <person name="Zhan B."/>
            <person name="Aroian R.V."/>
            <person name="Pafco B."/>
            <person name="Schwarz E.M."/>
        </authorList>
    </citation>
    <scope>NUCLEOTIDE SEQUENCE [LARGE SCALE GENOMIC DNA]</scope>
    <source>
        <strain evidence="3 4">Aroian</strain>
        <tissue evidence="3">Whole animal</tissue>
    </source>
</reference>
<name>A0ABR1C9K4_NECAM</name>
<proteinExistence type="predicted"/>
<evidence type="ECO:0000313" key="4">
    <source>
        <dbReference type="Proteomes" id="UP001303046"/>
    </source>
</evidence>
<evidence type="ECO:0000313" key="3">
    <source>
        <dbReference type="EMBL" id="KAK6734609.1"/>
    </source>
</evidence>
<evidence type="ECO:0000256" key="1">
    <source>
        <dbReference type="SAM" id="MobiDB-lite"/>
    </source>
</evidence>
<dbReference type="Proteomes" id="UP001303046">
    <property type="component" value="Unassembled WGS sequence"/>
</dbReference>
<sequence>MFTELTKRMGGMTSTSHPTVPTEPVATAEFITNSLSTRLPEFVYDPDNGCTFEVWYNRYEDVISKDSATLDDAARARLIVSTLNAITYARFTNHILPKRASNVPLPDTGLVNQCHAVAEFNDVTPERMKCLAWICGPVAARCRCSRSCPSQDGGQPSNHAKGACCRGSALSRHSSGCRTPQTIKCTACQRRGFAKESKSWDAVT</sequence>
<dbReference type="Pfam" id="PF23309">
    <property type="entry name" value="DUF7083"/>
    <property type="match status" value="1"/>
</dbReference>
<evidence type="ECO:0000259" key="2">
    <source>
        <dbReference type="Pfam" id="PF23309"/>
    </source>
</evidence>
<organism evidence="3 4">
    <name type="scientific">Necator americanus</name>
    <name type="common">Human hookworm</name>
    <dbReference type="NCBI Taxonomy" id="51031"/>
    <lineage>
        <taxon>Eukaryota</taxon>
        <taxon>Metazoa</taxon>
        <taxon>Ecdysozoa</taxon>
        <taxon>Nematoda</taxon>
        <taxon>Chromadorea</taxon>
        <taxon>Rhabditida</taxon>
        <taxon>Rhabditina</taxon>
        <taxon>Rhabditomorpha</taxon>
        <taxon>Strongyloidea</taxon>
        <taxon>Ancylostomatidae</taxon>
        <taxon>Bunostominae</taxon>
        <taxon>Necator</taxon>
    </lineage>
</organism>
<comment type="caution">
    <text evidence="3">The sequence shown here is derived from an EMBL/GenBank/DDBJ whole genome shotgun (WGS) entry which is preliminary data.</text>
</comment>
<feature type="domain" description="DUF7083" evidence="2">
    <location>
        <begin position="32"/>
        <end position="107"/>
    </location>
</feature>
<protein>
    <recommendedName>
        <fullName evidence="2">DUF7083 domain-containing protein</fullName>
    </recommendedName>
</protein>
<dbReference type="EMBL" id="JAVFWL010000002">
    <property type="protein sequence ID" value="KAK6734609.1"/>
    <property type="molecule type" value="Genomic_DNA"/>
</dbReference>
<feature type="region of interest" description="Disordered" evidence="1">
    <location>
        <begin position="1"/>
        <end position="21"/>
    </location>
</feature>
<gene>
    <name evidence="3" type="primary">Necator_chrII.g5834</name>
    <name evidence="3" type="ORF">RB195_018041</name>
</gene>
<accession>A0ABR1C9K4</accession>